<organism evidence="2 3">
    <name type="scientific">Pseudomonas piscis</name>
    <dbReference type="NCBI Taxonomy" id="2614538"/>
    <lineage>
        <taxon>Bacteria</taxon>
        <taxon>Pseudomonadati</taxon>
        <taxon>Pseudomonadota</taxon>
        <taxon>Gammaproteobacteria</taxon>
        <taxon>Pseudomonadales</taxon>
        <taxon>Pseudomonadaceae</taxon>
        <taxon>Pseudomonas</taxon>
    </lineage>
</organism>
<dbReference type="AlphaFoldDB" id="A0A7X1PNX8"/>
<dbReference type="Gene3D" id="1.25.40.10">
    <property type="entry name" value="Tetratricopeptide repeat domain"/>
    <property type="match status" value="1"/>
</dbReference>
<protein>
    <submittedName>
        <fullName evidence="2">Sel1 repeat family protein</fullName>
    </submittedName>
</protein>
<dbReference type="InterPro" id="IPR011990">
    <property type="entry name" value="TPR-like_helical_dom_sf"/>
</dbReference>
<keyword evidence="1" id="KW-0732">Signal</keyword>
<dbReference type="PANTHER" id="PTHR11102:SF160">
    <property type="entry name" value="ERAD-ASSOCIATED E3 UBIQUITIN-PROTEIN LIGASE COMPONENT HRD3"/>
    <property type="match status" value="1"/>
</dbReference>
<proteinExistence type="predicted"/>
<dbReference type="InterPro" id="IPR006597">
    <property type="entry name" value="Sel1-like"/>
</dbReference>
<dbReference type="RefSeq" id="WP_152898039.1">
    <property type="nucleotide sequence ID" value="NZ_WHUV01000002.1"/>
</dbReference>
<accession>A0A7X1PNX8</accession>
<dbReference type="InterPro" id="IPR050767">
    <property type="entry name" value="Sel1_AlgK"/>
</dbReference>
<evidence type="ECO:0000313" key="2">
    <source>
        <dbReference type="EMBL" id="MQA54625.1"/>
    </source>
</evidence>
<dbReference type="Pfam" id="PF08238">
    <property type="entry name" value="Sel1"/>
    <property type="match status" value="3"/>
</dbReference>
<reference evidence="2 3" key="1">
    <citation type="submission" date="2019-10" db="EMBL/GenBank/DDBJ databases">
        <title>Pseudomonas dajingensis sp. nov., isolated from the profound head ulcers of farmed Murray cod (Maccullochella peelii peelii).</title>
        <authorList>
            <person name="Liu Y."/>
        </authorList>
    </citation>
    <scope>NUCLEOTIDE SEQUENCE [LARGE SCALE GENOMIC DNA]</scope>
    <source>
        <strain evidence="2 3">MC042</strain>
    </source>
</reference>
<feature type="chain" id="PRO_5031530251" evidence="1">
    <location>
        <begin position="24"/>
        <end position="285"/>
    </location>
</feature>
<dbReference type="SMART" id="SM00671">
    <property type="entry name" value="SEL1"/>
    <property type="match status" value="3"/>
</dbReference>
<dbReference type="PANTHER" id="PTHR11102">
    <property type="entry name" value="SEL-1-LIKE PROTEIN"/>
    <property type="match status" value="1"/>
</dbReference>
<comment type="caution">
    <text evidence="2">The sequence shown here is derived from an EMBL/GenBank/DDBJ whole genome shotgun (WGS) entry which is preliminary data.</text>
</comment>
<name>A0A7X1PNX8_9PSED</name>
<dbReference type="Proteomes" id="UP000486534">
    <property type="component" value="Unassembled WGS sequence"/>
</dbReference>
<feature type="signal peptide" evidence="1">
    <location>
        <begin position="1"/>
        <end position="23"/>
    </location>
</feature>
<sequence length="285" mass="31763">MNKILALLLLGSLLGGCQSGPNAQNDSMVSLRCWHYRDQETISREMLDYIRRQGEAGNPMCQTLLATLYERGHGVAQDTARAKALYLSQAQTNPRAYHHLGRLDEQEADYLLARDHYQRAAAVGSKESILALARLMEEGKGGPQDLPGAQQMYFSVLKQSGDAAWKGIDRLRDQGLELNAEQQARYNQVWTASARSRLSLKLRLLQHRTLGKLKLGPDVKPVVVEVQFVPGSAEPRLKLLESSGDTSLDQTILQNLGSYRFVGQPIPQAGQDDWRVKAHIDPHAR</sequence>
<dbReference type="EMBL" id="WHUV01000002">
    <property type="protein sequence ID" value="MQA54625.1"/>
    <property type="molecule type" value="Genomic_DNA"/>
</dbReference>
<dbReference type="SUPFAM" id="SSF81901">
    <property type="entry name" value="HCP-like"/>
    <property type="match status" value="1"/>
</dbReference>
<gene>
    <name evidence="2" type="ORF">GDH07_15010</name>
</gene>
<evidence type="ECO:0000256" key="1">
    <source>
        <dbReference type="SAM" id="SignalP"/>
    </source>
</evidence>
<dbReference type="PROSITE" id="PS51257">
    <property type="entry name" value="PROKAR_LIPOPROTEIN"/>
    <property type="match status" value="1"/>
</dbReference>
<evidence type="ECO:0000313" key="3">
    <source>
        <dbReference type="Proteomes" id="UP000486534"/>
    </source>
</evidence>